<evidence type="ECO:0000313" key="7">
    <source>
        <dbReference type="Proteomes" id="UP000021369"/>
    </source>
</evidence>
<dbReference type="PANTHER" id="PTHR11592">
    <property type="entry name" value="GLUTATHIONE PEROXIDASE"/>
    <property type="match status" value="1"/>
</dbReference>
<evidence type="ECO:0000313" key="6">
    <source>
        <dbReference type="EMBL" id="EXM38962.1"/>
    </source>
</evidence>
<dbReference type="PIRSF" id="PIRSF000303">
    <property type="entry name" value="Glutathion_perox"/>
    <property type="match status" value="1"/>
</dbReference>
<dbReference type="GO" id="GO:0034599">
    <property type="term" value="P:cellular response to oxidative stress"/>
    <property type="evidence" value="ECO:0007669"/>
    <property type="project" value="TreeGrafter"/>
</dbReference>
<dbReference type="FunFam" id="3.40.30.10:FF:000010">
    <property type="entry name" value="Glutathione peroxidase"/>
    <property type="match status" value="1"/>
</dbReference>
<dbReference type="PANTHER" id="PTHR11592:SF78">
    <property type="entry name" value="GLUTATHIONE PEROXIDASE"/>
    <property type="match status" value="1"/>
</dbReference>
<evidence type="ECO:0000256" key="4">
    <source>
        <dbReference type="PIRSR" id="PIRSR000303-1"/>
    </source>
</evidence>
<dbReference type="AlphaFoldDB" id="A0A011V0I2"/>
<proteinExistence type="inferred from homology"/>
<protein>
    <recommendedName>
        <fullName evidence="5">Glutathione peroxidase</fullName>
    </recommendedName>
</protein>
<evidence type="ECO:0000256" key="2">
    <source>
        <dbReference type="ARBA" id="ARBA00022559"/>
    </source>
</evidence>
<comment type="similarity">
    <text evidence="1 5">Belongs to the glutathione peroxidase family.</text>
</comment>
<evidence type="ECO:0000256" key="1">
    <source>
        <dbReference type="ARBA" id="ARBA00006926"/>
    </source>
</evidence>
<dbReference type="InterPro" id="IPR029759">
    <property type="entry name" value="GPX_AS"/>
</dbReference>
<dbReference type="Proteomes" id="UP000021369">
    <property type="component" value="Unassembled WGS sequence"/>
</dbReference>
<keyword evidence="7" id="KW-1185">Reference proteome</keyword>
<dbReference type="SUPFAM" id="SSF52833">
    <property type="entry name" value="Thioredoxin-like"/>
    <property type="match status" value="1"/>
</dbReference>
<dbReference type="GO" id="GO:0004601">
    <property type="term" value="F:peroxidase activity"/>
    <property type="evidence" value="ECO:0007669"/>
    <property type="project" value="UniProtKB-KW"/>
</dbReference>
<name>A0A011V0I2_RUMAL</name>
<dbReference type="PATRIC" id="fig|1341156.4.peg.2268"/>
<sequence length="180" mass="20488">MMTIYENVLKRKDGSEFGLDELKGKILLIVNTATGCGFTPQYKGLEELYKEYKDKGLEILDIPCDQFGHQAPGNDDEIHEFCTMTYNTTFPRFAKSEVNGENELPLFTFLKSQMAEDSVNGLANKTIMMGVEKLSTTCKNKGDIKWNFTKFLVDRDGNVVGRYSPTTKPEDLKKEIKKYI</sequence>
<dbReference type="CDD" id="cd00340">
    <property type="entry name" value="GSH_Peroxidase"/>
    <property type="match status" value="1"/>
</dbReference>
<dbReference type="Gene3D" id="3.40.30.10">
    <property type="entry name" value="Glutaredoxin"/>
    <property type="match status" value="1"/>
</dbReference>
<accession>A0A011V0I2</accession>
<organism evidence="6 7">
    <name type="scientific">Ruminococcus albus SY3</name>
    <dbReference type="NCBI Taxonomy" id="1341156"/>
    <lineage>
        <taxon>Bacteria</taxon>
        <taxon>Bacillati</taxon>
        <taxon>Bacillota</taxon>
        <taxon>Clostridia</taxon>
        <taxon>Eubacteriales</taxon>
        <taxon>Oscillospiraceae</taxon>
        <taxon>Ruminococcus</taxon>
    </lineage>
</organism>
<dbReference type="InterPro" id="IPR000889">
    <property type="entry name" value="Glutathione_peroxidase"/>
</dbReference>
<gene>
    <name evidence="6" type="ORF">RASY3_11660</name>
</gene>
<keyword evidence="3 5" id="KW-0560">Oxidoreductase</keyword>
<dbReference type="Pfam" id="PF00255">
    <property type="entry name" value="GSHPx"/>
    <property type="match status" value="1"/>
</dbReference>
<dbReference type="PROSITE" id="PS51355">
    <property type="entry name" value="GLUTATHIONE_PEROXID_3"/>
    <property type="match status" value="1"/>
</dbReference>
<dbReference type="InterPro" id="IPR036249">
    <property type="entry name" value="Thioredoxin-like_sf"/>
</dbReference>
<keyword evidence="2 5" id="KW-0575">Peroxidase</keyword>
<dbReference type="EMBL" id="JEOB01000003">
    <property type="protein sequence ID" value="EXM38962.1"/>
    <property type="molecule type" value="Genomic_DNA"/>
</dbReference>
<feature type="active site" evidence="4">
    <location>
        <position position="36"/>
    </location>
</feature>
<dbReference type="PROSITE" id="PS00460">
    <property type="entry name" value="GLUTATHIONE_PEROXID_1"/>
    <property type="match status" value="1"/>
</dbReference>
<comment type="caution">
    <text evidence="6">The sequence shown here is derived from an EMBL/GenBank/DDBJ whole genome shotgun (WGS) entry which is preliminary data.</text>
</comment>
<dbReference type="PRINTS" id="PR01011">
    <property type="entry name" value="GLUTPROXDASE"/>
</dbReference>
<evidence type="ECO:0000256" key="3">
    <source>
        <dbReference type="ARBA" id="ARBA00023002"/>
    </source>
</evidence>
<reference evidence="6 7" key="1">
    <citation type="submission" date="2013-06" db="EMBL/GenBank/DDBJ databases">
        <title>Rumen cellulosomics: divergent fiber-degrading strategies revealed by comparative genome-wide analysis of six Ruminococcal strains.</title>
        <authorList>
            <person name="Dassa B."/>
            <person name="Borovok I."/>
            <person name="Lamed R."/>
            <person name="Flint H."/>
            <person name="Yeoman C.J."/>
            <person name="White B."/>
            <person name="Bayer E.A."/>
        </authorList>
    </citation>
    <scope>NUCLEOTIDE SEQUENCE [LARGE SCALE GENOMIC DNA]</scope>
    <source>
        <strain evidence="6 7">SY3</strain>
    </source>
</reference>
<evidence type="ECO:0000256" key="5">
    <source>
        <dbReference type="RuleBase" id="RU000499"/>
    </source>
</evidence>